<evidence type="ECO:0000313" key="2">
    <source>
        <dbReference type="EMBL" id="BBL91300.1"/>
    </source>
</evidence>
<dbReference type="AlphaFoldDB" id="A0A510IGC2"/>
<sequence length="63" mass="7269">MRAETTWRQSSSNTDNNLIFKGEEESSPLVVFGKQKYNSYESNEIKYRSVDLIGFDSRSRGKS</sequence>
<accession>A0A510IGC2</accession>
<name>A0A510IGC2_9VIBR</name>
<evidence type="ECO:0000313" key="3">
    <source>
        <dbReference type="Proteomes" id="UP000315115"/>
    </source>
</evidence>
<dbReference type="Proteomes" id="UP000315115">
    <property type="component" value="Chromosome 2"/>
</dbReference>
<feature type="region of interest" description="Disordered" evidence="1">
    <location>
        <begin position="1"/>
        <end position="20"/>
    </location>
</feature>
<feature type="compositionally biased region" description="Polar residues" evidence="1">
    <location>
        <begin position="1"/>
        <end position="17"/>
    </location>
</feature>
<gene>
    <name evidence="2" type="ORF">VroAM7_39530</name>
</gene>
<dbReference type="EMBL" id="AP019799">
    <property type="protein sequence ID" value="BBL91300.1"/>
    <property type="molecule type" value="Genomic_DNA"/>
</dbReference>
<protein>
    <submittedName>
        <fullName evidence="2">Uncharacterized protein</fullName>
    </submittedName>
</protein>
<evidence type="ECO:0000256" key="1">
    <source>
        <dbReference type="SAM" id="MobiDB-lite"/>
    </source>
</evidence>
<organism evidence="2 3">
    <name type="scientific">Vibrio rotiferianus</name>
    <dbReference type="NCBI Taxonomy" id="190895"/>
    <lineage>
        <taxon>Bacteria</taxon>
        <taxon>Pseudomonadati</taxon>
        <taxon>Pseudomonadota</taxon>
        <taxon>Gammaproteobacteria</taxon>
        <taxon>Vibrionales</taxon>
        <taxon>Vibrionaceae</taxon>
        <taxon>Vibrio</taxon>
    </lineage>
</organism>
<proteinExistence type="predicted"/>
<reference evidence="3" key="1">
    <citation type="submission" date="2019-07" db="EMBL/GenBank/DDBJ databases">
        <title>Complete Genome Sequences of Vibrion rotiferianus strain AM7.</title>
        <authorList>
            <person name="Miyazaki K."/>
            <person name="Wiseschart A."/>
            <person name="Pootanakit K."/>
            <person name="Ishimori K."/>
            <person name="Kitahara K."/>
        </authorList>
    </citation>
    <scope>NUCLEOTIDE SEQUENCE [LARGE SCALE GENOMIC DNA]</scope>
    <source>
        <strain evidence="3">AM7</strain>
    </source>
</reference>